<dbReference type="Proteomes" id="UP000018511">
    <property type="component" value="Unassembled WGS sequence"/>
</dbReference>
<evidence type="ECO:0000313" key="2">
    <source>
        <dbReference type="Proteomes" id="UP000018511"/>
    </source>
</evidence>
<sequence length="291" mass="31916">MPASSLATKNFLDYLISTKRMLSTIHGMWTRGEKPVMKSQDILLLFKMTSLHAQEENLFGRMELESTSEHVRNILNPEPRWLASVSGPVGEVLSQLLPNDEDTVFRPQELDSPMGDSDRWEGWSDVVPSTPVTSWSENYSLRALSASLGLSKSEVSNAMARCRNAGLLTSDFDTGLPKVNRRELLKVAEHALKYFFPVKPGAIVRGIPTGFAAPALSKSLKSAGGLIPVWPDPLGSERGQSIEPLYKTVPEAVKIDRTLYHYLALVDAIRVGGPRECGVAVNILKAGMGVK</sequence>
<proteinExistence type="predicted"/>
<name>V7D9U4_9PSED</name>
<reference evidence="1 2" key="1">
    <citation type="submission" date="2013-10" db="EMBL/GenBank/DDBJ databases">
        <title>Whole Genome Shotgun Sequence of Pseudomonas taiwanensis SJ9.</title>
        <authorList>
            <person name="Hong S.-J."/>
            <person name="Shin J.-H."/>
        </authorList>
    </citation>
    <scope>NUCLEOTIDE SEQUENCE [LARGE SCALE GENOMIC DNA]</scope>
    <source>
        <strain evidence="1 2">SJ9</strain>
    </source>
</reference>
<dbReference type="AlphaFoldDB" id="V7D9U4"/>
<evidence type="ECO:0000313" key="1">
    <source>
        <dbReference type="EMBL" id="ESW38275.1"/>
    </source>
</evidence>
<dbReference type="EMBL" id="AXUP01000260">
    <property type="protein sequence ID" value="ESW38275.1"/>
    <property type="molecule type" value="Genomic_DNA"/>
</dbReference>
<protein>
    <submittedName>
        <fullName evidence="1">Uncharacterized protein</fullName>
    </submittedName>
</protein>
<gene>
    <name evidence="1" type="ORF">O164_18200</name>
</gene>
<comment type="caution">
    <text evidence="1">The sequence shown here is derived from an EMBL/GenBank/DDBJ whole genome shotgun (WGS) entry which is preliminary data.</text>
</comment>
<organism evidence="1 2">
    <name type="scientific">Pseudomonas taiwanensis SJ9</name>
    <dbReference type="NCBI Taxonomy" id="1388762"/>
    <lineage>
        <taxon>Bacteria</taxon>
        <taxon>Pseudomonadati</taxon>
        <taxon>Pseudomonadota</taxon>
        <taxon>Gammaproteobacteria</taxon>
        <taxon>Pseudomonadales</taxon>
        <taxon>Pseudomonadaceae</taxon>
        <taxon>Pseudomonas</taxon>
    </lineage>
</organism>
<accession>V7D9U4</accession>